<protein>
    <submittedName>
        <fullName evidence="3">HUN domain-containing protein</fullName>
    </submittedName>
</protein>
<feature type="compositionally biased region" description="Basic and acidic residues" evidence="1">
    <location>
        <begin position="104"/>
        <end position="128"/>
    </location>
</feature>
<evidence type="ECO:0000313" key="2">
    <source>
        <dbReference type="Proteomes" id="UP000038045"/>
    </source>
</evidence>
<dbReference type="Proteomes" id="UP000038045">
    <property type="component" value="Unplaced"/>
</dbReference>
<keyword evidence="2" id="KW-1185">Reference proteome</keyword>
<accession>A0A0N4ZEI9</accession>
<organism evidence="2 3">
    <name type="scientific">Parastrongyloides trichosuri</name>
    <name type="common">Possum-specific nematode worm</name>
    <dbReference type="NCBI Taxonomy" id="131310"/>
    <lineage>
        <taxon>Eukaryota</taxon>
        <taxon>Metazoa</taxon>
        <taxon>Ecdysozoa</taxon>
        <taxon>Nematoda</taxon>
        <taxon>Chromadorea</taxon>
        <taxon>Rhabditida</taxon>
        <taxon>Tylenchina</taxon>
        <taxon>Panagrolaimomorpha</taxon>
        <taxon>Strongyloidoidea</taxon>
        <taxon>Strongyloididae</taxon>
        <taxon>Parastrongyloides</taxon>
    </lineage>
</organism>
<sequence length="148" mass="17402">MGENNEYHNIYGGFRATIPHVIIQTGQEKRHYTEKEIKQMREYLGNEYDPVTKKHREDDIPDADINRLFRRRCINGIKQFLNVELQVSSYVTDQCIPTKKAKLYEEEKEKNSSLSKENNDNKNDEKISKNLSSENDSNIVSCNKEMEK</sequence>
<dbReference type="WBParaSite" id="PTRK_0000608800.1">
    <property type="protein sequence ID" value="PTRK_0000608800.1"/>
    <property type="gene ID" value="PTRK_0000608800"/>
</dbReference>
<feature type="region of interest" description="Disordered" evidence="1">
    <location>
        <begin position="104"/>
        <end position="148"/>
    </location>
</feature>
<reference evidence="3" key="1">
    <citation type="submission" date="2017-02" db="UniProtKB">
        <authorList>
            <consortium name="WormBaseParasite"/>
        </authorList>
    </citation>
    <scope>IDENTIFICATION</scope>
</reference>
<dbReference type="AlphaFoldDB" id="A0A0N4ZEI9"/>
<feature type="compositionally biased region" description="Polar residues" evidence="1">
    <location>
        <begin position="131"/>
        <end position="141"/>
    </location>
</feature>
<proteinExistence type="predicted"/>
<name>A0A0N4ZEI9_PARTI</name>
<evidence type="ECO:0000256" key="1">
    <source>
        <dbReference type="SAM" id="MobiDB-lite"/>
    </source>
</evidence>
<evidence type="ECO:0000313" key="3">
    <source>
        <dbReference type="WBParaSite" id="PTRK_0000608800.1"/>
    </source>
</evidence>